<feature type="region of interest" description="Disordered" evidence="1">
    <location>
        <begin position="26"/>
        <end position="131"/>
    </location>
</feature>
<feature type="chain" id="PRO_5045971944" description="TonB C-terminal domain-containing protein" evidence="2">
    <location>
        <begin position="25"/>
        <end position="577"/>
    </location>
</feature>
<dbReference type="EMBL" id="JABSNP010000013">
    <property type="protein sequence ID" value="NRT19993.1"/>
    <property type="molecule type" value="Genomic_DNA"/>
</dbReference>
<feature type="compositionally biased region" description="Low complexity" evidence="1">
    <location>
        <begin position="40"/>
        <end position="62"/>
    </location>
</feature>
<proteinExistence type="predicted"/>
<evidence type="ECO:0000313" key="3">
    <source>
        <dbReference type="EMBL" id="NRT19993.1"/>
    </source>
</evidence>
<keyword evidence="4" id="KW-1185">Reference proteome</keyword>
<evidence type="ECO:0000256" key="2">
    <source>
        <dbReference type="SAM" id="SignalP"/>
    </source>
</evidence>
<evidence type="ECO:0000313" key="4">
    <source>
        <dbReference type="Proteomes" id="UP000779507"/>
    </source>
</evidence>
<protein>
    <recommendedName>
        <fullName evidence="5">TonB C-terminal domain-containing protein</fullName>
    </recommendedName>
</protein>
<keyword evidence="2" id="KW-0732">Signal</keyword>
<evidence type="ECO:0000256" key="1">
    <source>
        <dbReference type="SAM" id="MobiDB-lite"/>
    </source>
</evidence>
<gene>
    <name evidence="3" type="ORF">HNP98_002831</name>
</gene>
<comment type="caution">
    <text evidence="3">The sequence shown here is derived from an EMBL/GenBank/DDBJ whole genome shotgun (WGS) entry which is preliminary data.</text>
</comment>
<feature type="compositionally biased region" description="Low complexity" evidence="1">
    <location>
        <begin position="85"/>
        <end position="129"/>
    </location>
</feature>
<dbReference type="Proteomes" id="UP000779507">
    <property type="component" value="Unassembled WGS sequence"/>
</dbReference>
<feature type="signal peptide" evidence="2">
    <location>
        <begin position="1"/>
        <end position="24"/>
    </location>
</feature>
<organism evidence="3 4">
    <name type="scientific">Hymenobacter caeli</name>
    <dbReference type="NCBI Taxonomy" id="2735894"/>
    <lineage>
        <taxon>Bacteria</taxon>
        <taxon>Pseudomonadati</taxon>
        <taxon>Bacteroidota</taxon>
        <taxon>Cytophagia</taxon>
        <taxon>Cytophagales</taxon>
        <taxon>Hymenobacteraceae</taxon>
        <taxon>Hymenobacter</taxon>
    </lineage>
</organism>
<dbReference type="RefSeq" id="WP_173810704.1">
    <property type="nucleotide sequence ID" value="NZ_JABSNP010000013.1"/>
</dbReference>
<evidence type="ECO:0008006" key="5">
    <source>
        <dbReference type="Google" id="ProtNLM"/>
    </source>
</evidence>
<name>A0ABX2FS28_9BACT</name>
<sequence>MPSNPRLLLLGGLLAGTLALTNCSADQRAETAQRPPQPGPATLAAPAAATRAGQTAATAPSPVARPAPPLAAGPLANSLRWVGKPAAGPRRSASGAAPTAPVAAASPGPAAPLAGPDPAQRAQAAQPADAADDDLPAFCARAAPRLQVFEVRPGRDTVLVAEQGTRLVVPGRAFDVPAGSGPVRRELREFYSTPDILLAGLSTATGAELLETGGMLHLQATAAGQPVALRPGARVLLQLPAAQRRPGMQLYQGVAASGHGLDWQLPAGTPAARSTGRWVALPPPKGARWPRFDNGDATLLKEFERLVPPSATDLARLKRRRALSKFERQQLKGLSKENHVTVTHAILISLAVDSTGTVREPRLVQGDSVLGAKIMAAATQLPRQRPASFKSILLPHGRRTTSPAQGVLVVLYARGGKRLVGITWLEMEKHTQELLVQEARRARAEFAKQFAGAAPLTLAGGLGYELVAGGLGWINCDRLLAPGPRVQFAVQAPGPATVVSLVFQGQRSILASTRTEGNTAVFEQVPDGAAATIVALRRENGVTYLATRGVSLGQPAPPSLQFHPVTLEELRTELARL</sequence>
<reference evidence="3 4" key="1">
    <citation type="submission" date="2020-05" db="EMBL/GenBank/DDBJ databases">
        <title>Genomic Encyclopedia of Type Strains, Phase IV (KMG-V): Genome sequencing to study the core and pangenomes of soil and plant-associated prokaryotes.</title>
        <authorList>
            <person name="Whitman W."/>
        </authorList>
    </citation>
    <scope>NUCLEOTIDE SEQUENCE [LARGE SCALE GENOMIC DNA]</scope>
    <source>
        <strain evidence="3 4">9A</strain>
    </source>
</reference>
<accession>A0ABX2FS28</accession>